<dbReference type="EMBL" id="JAHRHJ020000011">
    <property type="protein sequence ID" value="KAH9296426.1"/>
    <property type="molecule type" value="Genomic_DNA"/>
</dbReference>
<dbReference type="AlphaFoldDB" id="A0AA38FCL2"/>
<comment type="caution">
    <text evidence="2">The sequence shown here is derived from an EMBL/GenBank/DDBJ whole genome shotgun (WGS) entry which is preliminary data.</text>
</comment>
<evidence type="ECO:0000313" key="3">
    <source>
        <dbReference type="Proteomes" id="UP000824469"/>
    </source>
</evidence>
<keyword evidence="3" id="KW-1185">Reference proteome</keyword>
<gene>
    <name evidence="2" type="ORF">KI387_040014</name>
</gene>
<sequence>MIGFLEIFLVVDLSTCARDRDSQLPKYSFVDDKNTDVYQIFIMYGVADVLDDVAEFGTADMRELRVW</sequence>
<feature type="non-terminal residue" evidence="2">
    <location>
        <position position="67"/>
    </location>
</feature>
<protein>
    <submittedName>
        <fullName evidence="2">Uncharacterized protein</fullName>
    </submittedName>
</protein>
<name>A0AA38FCL2_TAXCH</name>
<feature type="signal peptide" evidence="1">
    <location>
        <begin position="1"/>
        <end position="16"/>
    </location>
</feature>
<keyword evidence="1" id="KW-0732">Signal</keyword>
<organism evidence="2 3">
    <name type="scientific">Taxus chinensis</name>
    <name type="common">Chinese yew</name>
    <name type="synonym">Taxus wallichiana var. chinensis</name>
    <dbReference type="NCBI Taxonomy" id="29808"/>
    <lineage>
        <taxon>Eukaryota</taxon>
        <taxon>Viridiplantae</taxon>
        <taxon>Streptophyta</taxon>
        <taxon>Embryophyta</taxon>
        <taxon>Tracheophyta</taxon>
        <taxon>Spermatophyta</taxon>
        <taxon>Pinopsida</taxon>
        <taxon>Pinidae</taxon>
        <taxon>Conifers II</taxon>
        <taxon>Cupressales</taxon>
        <taxon>Taxaceae</taxon>
        <taxon>Taxus</taxon>
    </lineage>
</organism>
<dbReference type="Proteomes" id="UP000824469">
    <property type="component" value="Unassembled WGS sequence"/>
</dbReference>
<evidence type="ECO:0000313" key="2">
    <source>
        <dbReference type="EMBL" id="KAH9296426.1"/>
    </source>
</evidence>
<evidence type="ECO:0000256" key="1">
    <source>
        <dbReference type="SAM" id="SignalP"/>
    </source>
</evidence>
<reference evidence="2 3" key="1">
    <citation type="journal article" date="2021" name="Nat. Plants">
        <title>The Taxus genome provides insights into paclitaxel biosynthesis.</title>
        <authorList>
            <person name="Xiong X."/>
            <person name="Gou J."/>
            <person name="Liao Q."/>
            <person name="Li Y."/>
            <person name="Zhou Q."/>
            <person name="Bi G."/>
            <person name="Li C."/>
            <person name="Du R."/>
            <person name="Wang X."/>
            <person name="Sun T."/>
            <person name="Guo L."/>
            <person name="Liang H."/>
            <person name="Lu P."/>
            <person name="Wu Y."/>
            <person name="Zhang Z."/>
            <person name="Ro D.K."/>
            <person name="Shang Y."/>
            <person name="Huang S."/>
            <person name="Yan J."/>
        </authorList>
    </citation>
    <scope>NUCLEOTIDE SEQUENCE [LARGE SCALE GENOMIC DNA]</scope>
    <source>
        <strain evidence="2">Ta-2019</strain>
    </source>
</reference>
<accession>A0AA38FCL2</accession>
<proteinExistence type="predicted"/>
<feature type="chain" id="PRO_5041336956" evidence="1">
    <location>
        <begin position="17"/>
        <end position="67"/>
    </location>
</feature>